<dbReference type="GeneID" id="36585652"/>
<name>A0A2J6SEL0_9HELO</name>
<organism evidence="7 8">
    <name type="scientific">Hyaloscypha bicolor E</name>
    <dbReference type="NCBI Taxonomy" id="1095630"/>
    <lineage>
        <taxon>Eukaryota</taxon>
        <taxon>Fungi</taxon>
        <taxon>Dikarya</taxon>
        <taxon>Ascomycota</taxon>
        <taxon>Pezizomycotina</taxon>
        <taxon>Leotiomycetes</taxon>
        <taxon>Helotiales</taxon>
        <taxon>Hyaloscyphaceae</taxon>
        <taxon>Hyaloscypha</taxon>
        <taxon>Hyaloscypha bicolor</taxon>
    </lineage>
</organism>
<keyword evidence="3" id="KW-0240">DNA-directed RNA polymerase</keyword>
<dbReference type="EMBL" id="KZ613921">
    <property type="protein sequence ID" value="PMD49193.1"/>
    <property type="molecule type" value="Genomic_DNA"/>
</dbReference>
<dbReference type="RefSeq" id="XP_024726097.1">
    <property type="nucleotide sequence ID" value="XM_024877575.1"/>
</dbReference>
<gene>
    <name evidence="7" type="ORF">K444DRAFT_577484</name>
</gene>
<feature type="region of interest" description="Disordered" evidence="6">
    <location>
        <begin position="1"/>
        <end position="23"/>
    </location>
</feature>
<comment type="subcellular location">
    <subcellularLocation>
        <location evidence="1">Nucleus</location>
        <location evidence="1">Nucleolus</location>
    </subcellularLocation>
</comment>
<dbReference type="FunCoup" id="A0A2J6SEL0">
    <property type="interactions" value="689"/>
</dbReference>
<keyword evidence="4" id="KW-0804">Transcription</keyword>
<feature type="region of interest" description="Disordered" evidence="6">
    <location>
        <begin position="223"/>
        <end position="242"/>
    </location>
</feature>
<dbReference type="GO" id="GO:0006351">
    <property type="term" value="P:DNA-templated transcription"/>
    <property type="evidence" value="ECO:0007669"/>
    <property type="project" value="InterPro"/>
</dbReference>
<keyword evidence="5" id="KW-0539">Nucleus</keyword>
<dbReference type="PANTHER" id="PTHR14440">
    <property type="entry name" value="DNA-DIRECTED RNA POLYMERASE I SUBUNIT RPA49"/>
    <property type="match status" value="1"/>
</dbReference>
<accession>A0A2J6SEL0</accession>
<comment type="similarity">
    <text evidence="2">Belongs to the eukaryotic RPA49/POLR1E RNA polymerase subunit family.</text>
</comment>
<evidence type="ECO:0008006" key="9">
    <source>
        <dbReference type="Google" id="ProtNLM"/>
    </source>
</evidence>
<evidence type="ECO:0000256" key="6">
    <source>
        <dbReference type="SAM" id="MobiDB-lite"/>
    </source>
</evidence>
<dbReference type="GO" id="GO:0005730">
    <property type="term" value="C:nucleolus"/>
    <property type="evidence" value="ECO:0007669"/>
    <property type="project" value="UniProtKB-SubCell"/>
</dbReference>
<evidence type="ECO:0000256" key="5">
    <source>
        <dbReference type="ARBA" id="ARBA00023242"/>
    </source>
</evidence>
<sequence>MADRSEKEKKRKREKDGSSRLSKRVAIEGDKQIKISLLKSDEWAPVIASTPGLTVPSSISLEPFVKQRRNTHLQRLGKSSEIAATELLLHSSEHPKLDYTAREEESGGSNTLLKHYIGVYDPESGKMEVMEARKVIVRGVVRAHQATTEDEVAVEFRDRRNDLGQTFGTKKAKKAIASVTENAIDQSEFSRDPSKASKPEKLTAANLAMLSSIAESAANAPTKEEQAQAMNHAKPRPKGVEGERDPLKIYTVENVVGLDTMKLIPVRQWVESIKAKKEVRTNSRFVAHRMLNHGSNTEKLKVLRYMLLLIDIYNTCRPSRFGRTLPKREDLKKILGDMPEAVLEGVKRKFTNAGTMPKQMADSLIMYLCALAMIIDNTEVNMWDLKEDLKLETKEMALYFTEIGAKIGPLGEAERRKLGLEKAAAAQHKVAKLKGPLSYPRVSGGRPQKMR</sequence>
<reference evidence="7 8" key="1">
    <citation type="submission" date="2016-04" db="EMBL/GenBank/DDBJ databases">
        <title>A degradative enzymes factory behind the ericoid mycorrhizal symbiosis.</title>
        <authorList>
            <consortium name="DOE Joint Genome Institute"/>
            <person name="Martino E."/>
            <person name="Morin E."/>
            <person name="Grelet G."/>
            <person name="Kuo A."/>
            <person name="Kohler A."/>
            <person name="Daghino S."/>
            <person name="Barry K."/>
            <person name="Choi C."/>
            <person name="Cichocki N."/>
            <person name="Clum A."/>
            <person name="Copeland A."/>
            <person name="Hainaut M."/>
            <person name="Haridas S."/>
            <person name="Labutti K."/>
            <person name="Lindquist E."/>
            <person name="Lipzen A."/>
            <person name="Khouja H.-R."/>
            <person name="Murat C."/>
            <person name="Ohm R."/>
            <person name="Olson A."/>
            <person name="Spatafora J."/>
            <person name="Veneault-Fourrey C."/>
            <person name="Henrissat B."/>
            <person name="Grigoriev I."/>
            <person name="Martin F."/>
            <person name="Perotto S."/>
        </authorList>
    </citation>
    <scope>NUCLEOTIDE SEQUENCE [LARGE SCALE GENOMIC DNA]</scope>
    <source>
        <strain evidence="7 8">E</strain>
    </source>
</reference>
<evidence type="ECO:0000256" key="3">
    <source>
        <dbReference type="ARBA" id="ARBA00022478"/>
    </source>
</evidence>
<evidence type="ECO:0000313" key="8">
    <source>
        <dbReference type="Proteomes" id="UP000235371"/>
    </source>
</evidence>
<proteinExistence type="inferred from homology"/>
<protein>
    <recommendedName>
        <fullName evidence="9">RNA polymerase I associated factor, A49-like protein</fullName>
    </recommendedName>
</protein>
<dbReference type="InParanoid" id="A0A2J6SEL0"/>
<dbReference type="AlphaFoldDB" id="A0A2J6SEL0"/>
<dbReference type="Pfam" id="PF06870">
    <property type="entry name" value="RNA_pol_I_A49"/>
    <property type="match status" value="1"/>
</dbReference>
<evidence type="ECO:0000256" key="2">
    <source>
        <dbReference type="ARBA" id="ARBA00009430"/>
    </source>
</evidence>
<evidence type="ECO:0000256" key="4">
    <source>
        <dbReference type="ARBA" id="ARBA00023163"/>
    </source>
</evidence>
<evidence type="ECO:0000256" key="1">
    <source>
        <dbReference type="ARBA" id="ARBA00004604"/>
    </source>
</evidence>
<dbReference type="GO" id="GO:0003677">
    <property type="term" value="F:DNA binding"/>
    <property type="evidence" value="ECO:0007669"/>
    <property type="project" value="InterPro"/>
</dbReference>
<dbReference type="OrthoDB" id="532500at2759"/>
<dbReference type="STRING" id="1095630.A0A2J6SEL0"/>
<evidence type="ECO:0000313" key="7">
    <source>
        <dbReference type="EMBL" id="PMD49193.1"/>
    </source>
</evidence>
<keyword evidence="8" id="KW-1185">Reference proteome</keyword>
<feature type="compositionally biased region" description="Basic and acidic residues" evidence="6">
    <location>
        <begin position="1"/>
        <end position="18"/>
    </location>
</feature>
<dbReference type="GO" id="GO:0000428">
    <property type="term" value="C:DNA-directed RNA polymerase complex"/>
    <property type="evidence" value="ECO:0007669"/>
    <property type="project" value="UniProtKB-KW"/>
</dbReference>
<dbReference type="Proteomes" id="UP000235371">
    <property type="component" value="Unassembled WGS sequence"/>
</dbReference>
<dbReference type="InterPro" id="IPR009668">
    <property type="entry name" value="RNA_pol-assoc_fac_A49-like"/>
</dbReference>